<feature type="region of interest" description="Disordered" evidence="1">
    <location>
        <begin position="1"/>
        <end position="22"/>
    </location>
</feature>
<protein>
    <recommendedName>
        <fullName evidence="2">Coenzyme Q-binding protein COQ10 START domain-containing protein</fullName>
    </recommendedName>
</protein>
<accession>A0ABU6S4H8</accession>
<dbReference type="CDD" id="cd08866">
    <property type="entry name" value="SRPBCC_11"/>
    <property type="match status" value="1"/>
</dbReference>
<dbReference type="PANTHER" id="PTHR34060">
    <property type="entry name" value="POLYKETIDE CYCLASE / DEHYDRASE AND LIPID TRANSPORT PROTEIN"/>
    <property type="match status" value="1"/>
</dbReference>
<evidence type="ECO:0000256" key="1">
    <source>
        <dbReference type="SAM" id="MobiDB-lite"/>
    </source>
</evidence>
<evidence type="ECO:0000313" key="4">
    <source>
        <dbReference type="Proteomes" id="UP001341840"/>
    </source>
</evidence>
<sequence>MRAFPSSHSASSSSFLFPQPPSSSTPPHTLSFFHPFPFHFNPLSTLKPRSLNNNHPPSSFLCSASKFSSDVDHEDEDDEDNAPAPSSSGDLLLTEDYDDDEASEEYLAEDGVYIEVVKLGKNSRRIQSRISVDASLDTVWSILTDYERLADFIPSLAVSQLLQKGENYARLLQIGQQDLAFGIKFNAKGIVDCYEKELETLVSSIKRDIEFKMIEGDFKVFEGKWSILQFNNGSCEESQVQEVNTTLSYIVDIKPKLWLPVHLIEGRLCNEIKRNLVAVRDESHKAIDSTIHAC</sequence>
<dbReference type="PANTHER" id="PTHR34060:SF1">
    <property type="entry name" value="POLYKETIDE CYCLASE _ DEHYDRASE AND LIPID TRANSPORT PROTEIN"/>
    <property type="match status" value="1"/>
</dbReference>
<dbReference type="SUPFAM" id="SSF55961">
    <property type="entry name" value="Bet v1-like"/>
    <property type="match status" value="1"/>
</dbReference>
<proteinExistence type="predicted"/>
<feature type="domain" description="Coenzyme Q-binding protein COQ10 START" evidence="2">
    <location>
        <begin position="132"/>
        <end position="276"/>
    </location>
</feature>
<name>A0ABU6S4H8_9FABA</name>
<organism evidence="3 4">
    <name type="scientific">Stylosanthes scabra</name>
    <dbReference type="NCBI Taxonomy" id="79078"/>
    <lineage>
        <taxon>Eukaryota</taxon>
        <taxon>Viridiplantae</taxon>
        <taxon>Streptophyta</taxon>
        <taxon>Embryophyta</taxon>
        <taxon>Tracheophyta</taxon>
        <taxon>Spermatophyta</taxon>
        <taxon>Magnoliopsida</taxon>
        <taxon>eudicotyledons</taxon>
        <taxon>Gunneridae</taxon>
        <taxon>Pentapetalae</taxon>
        <taxon>rosids</taxon>
        <taxon>fabids</taxon>
        <taxon>Fabales</taxon>
        <taxon>Fabaceae</taxon>
        <taxon>Papilionoideae</taxon>
        <taxon>50 kb inversion clade</taxon>
        <taxon>dalbergioids sensu lato</taxon>
        <taxon>Dalbergieae</taxon>
        <taxon>Pterocarpus clade</taxon>
        <taxon>Stylosanthes</taxon>
    </lineage>
</organism>
<feature type="compositionally biased region" description="Acidic residues" evidence="1">
    <location>
        <begin position="72"/>
        <end position="81"/>
    </location>
</feature>
<gene>
    <name evidence="3" type="ORF">PIB30_006383</name>
</gene>
<dbReference type="Pfam" id="PF03364">
    <property type="entry name" value="Polyketide_cyc"/>
    <property type="match status" value="1"/>
</dbReference>
<feature type="region of interest" description="Disordered" evidence="1">
    <location>
        <begin position="70"/>
        <end position="94"/>
    </location>
</feature>
<dbReference type="InterPro" id="IPR023393">
    <property type="entry name" value="START-like_dom_sf"/>
</dbReference>
<evidence type="ECO:0000259" key="2">
    <source>
        <dbReference type="Pfam" id="PF03364"/>
    </source>
</evidence>
<evidence type="ECO:0000313" key="3">
    <source>
        <dbReference type="EMBL" id="MED6131059.1"/>
    </source>
</evidence>
<reference evidence="3 4" key="1">
    <citation type="journal article" date="2023" name="Plants (Basel)">
        <title>Bridging the Gap: Combining Genomics and Transcriptomics Approaches to Understand Stylosanthes scabra, an Orphan Legume from the Brazilian Caatinga.</title>
        <authorList>
            <person name="Ferreira-Neto J.R.C."/>
            <person name="da Silva M.D."/>
            <person name="Binneck E."/>
            <person name="de Melo N.F."/>
            <person name="da Silva R.H."/>
            <person name="de Melo A.L.T.M."/>
            <person name="Pandolfi V."/>
            <person name="Bustamante F.O."/>
            <person name="Brasileiro-Vidal A.C."/>
            <person name="Benko-Iseppon A.M."/>
        </authorList>
    </citation>
    <scope>NUCLEOTIDE SEQUENCE [LARGE SCALE GENOMIC DNA]</scope>
    <source>
        <tissue evidence="3">Leaves</tissue>
    </source>
</reference>
<comment type="caution">
    <text evidence="3">The sequence shown here is derived from an EMBL/GenBank/DDBJ whole genome shotgun (WGS) entry which is preliminary data.</text>
</comment>
<dbReference type="EMBL" id="JASCZI010060428">
    <property type="protein sequence ID" value="MED6131059.1"/>
    <property type="molecule type" value="Genomic_DNA"/>
</dbReference>
<keyword evidence="4" id="KW-1185">Reference proteome</keyword>
<dbReference type="InterPro" id="IPR005031">
    <property type="entry name" value="COQ10_START"/>
</dbReference>
<dbReference type="Gene3D" id="3.30.530.20">
    <property type="match status" value="1"/>
</dbReference>
<feature type="compositionally biased region" description="Low complexity" evidence="1">
    <location>
        <begin position="1"/>
        <end position="17"/>
    </location>
</feature>
<dbReference type="Proteomes" id="UP001341840">
    <property type="component" value="Unassembled WGS sequence"/>
</dbReference>